<comment type="caution">
    <text evidence="3">The sequence shown here is derived from an EMBL/GenBank/DDBJ whole genome shotgun (WGS) entry which is preliminary data.</text>
</comment>
<gene>
    <name evidence="3" type="ORF">FB558_3146</name>
</gene>
<dbReference type="RefSeq" id="WP_142053306.1">
    <property type="nucleotide sequence ID" value="NZ_VFPA01000001.1"/>
</dbReference>
<evidence type="ECO:0000256" key="1">
    <source>
        <dbReference type="SAM" id="MobiDB-lite"/>
    </source>
</evidence>
<name>A0A543E418_9PSEU</name>
<dbReference type="AlphaFoldDB" id="A0A543E418"/>
<dbReference type="PROSITE" id="PS51762">
    <property type="entry name" value="GH16_2"/>
    <property type="match status" value="1"/>
</dbReference>
<sequence length="385" mass="41070">MRRRTSAGAGRPESSTDLIDRVAAEQGSSAVSASGRHRLPAHHTDAVVTRDPLPSNSSLTRRLAPLAVGAAVMLVATTVAALAQPADETPLAAPELSSAVIRSEPAAPPSAPATEPAAAPSSEPAPQAAAADADEEPDEKPAEQSDGKSGEKAGTKAAESEESGKSEKGEKATASGSGGDGRQAAAAHGWTHVGGDEFNGGMSPQWTVYEGEGHAGNGRRTEEAISVEDGMLVIRGDSEGNTGGMSWKEDQRFGRWEMRARFPRGDDQYHPVLILWPDKGSSGDGETDFAETTSASDKVSFFLHYGDEQEYAHKTLDITQWHNYAVEWVDGRMTGYIDGEKWFESTDEKTLPPGKLHPTIQLDYFPEGGSPEPTELHVDYMRIYE</sequence>
<organism evidence="3 4">
    <name type="scientific">Pseudonocardia kunmingensis</name>
    <dbReference type="NCBI Taxonomy" id="630975"/>
    <lineage>
        <taxon>Bacteria</taxon>
        <taxon>Bacillati</taxon>
        <taxon>Actinomycetota</taxon>
        <taxon>Actinomycetes</taxon>
        <taxon>Pseudonocardiales</taxon>
        <taxon>Pseudonocardiaceae</taxon>
        <taxon>Pseudonocardia</taxon>
    </lineage>
</organism>
<evidence type="ECO:0000259" key="2">
    <source>
        <dbReference type="PROSITE" id="PS51762"/>
    </source>
</evidence>
<evidence type="ECO:0000313" key="4">
    <source>
        <dbReference type="Proteomes" id="UP000315677"/>
    </source>
</evidence>
<dbReference type="GO" id="GO:0005975">
    <property type="term" value="P:carbohydrate metabolic process"/>
    <property type="evidence" value="ECO:0007669"/>
    <property type="project" value="InterPro"/>
</dbReference>
<dbReference type="Gene3D" id="2.60.120.200">
    <property type="match status" value="1"/>
</dbReference>
<dbReference type="GO" id="GO:0004553">
    <property type="term" value="F:hydrolase activity, hydrolyzing O-glycosyl compounds"/>
    <property type="evidence" value="ECO:0007669"/>
    <property type="project" value="InterPro"/>
</dbReference>
<feature type="compositionally biased region" description="Basic and acidic residues" evidence="1">
    <location>
        <begin position="139"/>
        <end position="171"/>
    </location>
</feature>
<feature type="region of interest" description="Disordered" evidence="1">
    <location>
        <begin position="24"/>
        <end position="58"/>
    </location>
</feature>
<dbReference type="Pfam" id="PF00722">
    <property type="entry name" value="Glyco_hydro_16"/>
    <property type="match status" value="1"/>
</dbReference>
<feature type="domain" description="GH16" evidence="2">
    <location>
        <begin position="131"/>
        <end position="385"/>
    </location>
</feature>
<feature type="compositionally biased region" description="Low complexity" evidence="1">
    <location>
        <begin position="112"/>
        <end position="131"/>
    </location>
</feature>
<keyword evidence="4" id="KW-1185">Reference proteome</keyword>
<evidence type="ECO:0000313" key="3">
    <source>
        <dbReference type="EMBL" id="TQM16336.1"/>
    </source>
</evidence>
<feature type="region of interest" description="Disordered" evidence="1">
    <location>
        <begin position="103"/>
        <end position="186"/>
    </location>
</feature>
<dbReference type="SUPFAM" id="SSF49899">
    <property type="entry name" value="Concanavalin A-like lectins/glucanases"/>
    <property type="match status" value="1"/>
</dbReference>
<reference evidence="3 4" key="1">
    <citation type="submission" date="2019-06" db="EMBL/GenBank/DDBJ databases">
        <title>Sequencing the genomes of 1000 actinobacteria strains.</title>
        <authorList>
            <person name="Klenk H.-P."/>
        </authorList>
    </citation>
    <scope>NUCLEOTIDE SEQUENCE [LARGE SCALE GENOMIC DNA]</scope>
    <source>
        <strain evidence="3 4">DSM 45301</strain>
    </source>
</reference>
<dbReference type="InterPro" id="IPR013320">
    <property type="entry name" value="ConA-like_dom_sf"/>
</dbReference>
<dbReference type="Proteomes" id="UP000315677">
    <property type="component" value="Unassembled WGS sequence"/>
</dbReference>
<dbReference type="CDD" id="cd00413">
    <property type="entry name" value="Glyco_hydrolase_16"/>
    <property type="match status" value="1"/>
</dbReference>
<dbReference type="EMBL" id="VFPA01000001">
    <property type="protein sequence ID" value="TQM16336.1"/>
    <property type="molecule type" value="Genomic_DNA"/>
</dbReference>
<proteinExistence type="predicted"/>
<dbReference type="InterPro" id="IPR000757">
    <property type="entry name" value="Beta-glucanase-like"/>
</dbReference>
<keyword evidence="3" id="KW-0378">Hydrolase</keyword>
<accession>A0A543E418</accession>
<dbReference type="OrthoDB" id="4455781at2"/>
<protein>
    <submittedName>
        <fullName evidence="3">Glycosyl hydrolase family 16</fullName>
    </submittedName>
</protein>